<keyword evidence="4 10" id="KW-0732">Signal</keyword>
<keyword evidence="5 9" id="KW-1133">Transmembrane helix</keyword>
<evidence type="ECO:0000256" key="3">
    <source>
        <dbReference type="ARBA" id="ARBA00022692"/>
    </source>
</evidence>
<evidence type="ECO:0000313" key="13">
    <source>
        <dbReference type="Proteomes" id="UP001209540"/>
    </source>
</evidence>
<dbReference type="Pfam" id="PF01105">
    <property type="entry name" value="EMP24_GP25L"/>
    <property type="match status" value="1"/>
</dbReference>
<dbReference type="GO" id="GO:0016020">
    <property type="term" value="C:membrane"/>
    <property type="evidence" value="ECO:0007669"/>
    <property type="project" value="UniProtKB-SubCell"/>
</dbReference>
<evidence type="ECO:0000256" key="5">
    <source>
        <dbReference type="ARBA" id="ARBA00022989"/>
    </source>
</evidence>
<keyword evidence="13" id="KW-1185">Reference proteome</keyword>
<keyword evidence="3 7" id="KW-0812">Transmembrane</keyword>
<evidence type="ECO:0000256" key="1">
    <source>
        <dbReference type="ARBA" id="ARBA00004479"/>
    </source>
</evidence>
<keyword evidence="6 9" id="KW-0472">Membrane</keyword>
<name>A0AAD5K5M8_9FUNG</name>
<feature type="chain" id="PRO_5042035594" evidence="10">
    <location>
        <begin position="28"/>
        <end position="221"/>
    </location>
</feature>
<proteinExistence type="inferred from homology"/>
<comment type="subcellular location">
    <subcellularLocation>
        <location evidence="1 7">Membrane</location>
        <topology evidence="1 7">Single-pass type I membrane protein</topology>
    </subcellularLocation>
</comment>
<dbReference type="AlphaFoldDB" id="A0AAD5K5M8"/>
<keyword evidence="8" id="KW-0175">Coiled coil</keyword>
<feature type="transmembrane region" description="Helical" evidence="9">
    <location>
        <begin position="189"/>
        <end position="208"/>
    </location>
</feature>
<protein>
    <submittedName>
        <fullName evidence="12">Emp24/gp25L/p24 family/GOLD-domain-containing protein</fullName>
    </submittedName>
</protein>
<evidence type="ECO:0000313" key="12">
    <source>
        <dbReference type="EMBL" id="KAI9256503.1"/>
    </source>
</evidence>
<evidence type="ECO:0000256" key="6">
    <source>
        <dbReference type="ARBA" id="ARBA00023136"/>
    </source>
</evidence>
<sequence length="221" mass="25711">MTRASSTRFMTALLLISLAIFAQVSDALYFYLEGSEKKCFLEELPKETMVTGTYKAEQFSAVQNQWIVNPELSIQITVEELPQEHIVVDRKASAQDRFTFTSAESGDHSICLSVVSSSWFDSTKTRMTFDMDFDDPAGDHHDHKETLSAMAMRIHELNQRVQDIRREQSFQREREAEFRDQSELTNSRVVWWTIMQLVVLGAICVWQMRHYKHFFVAKKLV</sequence>
<organism evidence="12 13">
    <name type="scientific">Phascolomyces articulosus</name>
    <dbReference type="NCBI Taxonomy" id="60185"/>
    <lineage>
        <taxon>Eukaryota</taxon>
        <taxon>Fungi</taxon>
        <taxon>Fungi incertae sedis</taxon>
        <taxon>Mucoromycota</taxon>
        <taxon>Mucoromycotina</taxon>
        <taxon>Mucoromycetes</taxon>
        <taxon>Mucorales</taxon>
        <taxon>Lichtheimiaceae</taxon>
        <taxon>Phascolomyces</taxon>
    </lineage>
</organism>
<reference evidence="12" key="2">
    <citation type="submission" date="2023-02" db="EMBL/GenBank/DDBJ databases">
        <authorList>
            <consortium name="DOE Joint Genome Institute"/>
            <person name="Mondo S.J."/>
            <person name="Chang Y."/>
            <person name="Wang Y."/>
            <person name="Ahrendt S."/>
            <person name="Andreopoulos W."/>
            <person name="Barry K."/>
            <person name="Beard J."/>
            <person name="Benny G.L."/>
            <person name="Blankenship S."/>
            <person name="Bonito G."/>
            <person name="Cuomo C."/>
            <person name="Desiro A."/>
            <person name="Gervers K.A."/>
            <person name="Hundley H."/>
            <person name="Kuo A."/>
            <person name="LaButti K."/>
            <person name="Lang B.F."/>
            <person name="Lipzen A."/>
            <person name="O'Donnell K."/>
            <person name="Pangilinan J."/>
            <person name="Reynolds N."/>
            <person name="Sandor L."/>
            <person name="Smith M.W."/>
            <person name="Tsang A."/>
            <person name="Grigoriev I.V."/>
            <person name="Stajich J.E."/>
            <person name="Spatafora J.W."/>
        </authorList>
    </citation>
    <scope>NUCLEOTIDE SEQUENCE</scope>
    <source>
        <strain evidence="12">RSA 2281</strain>
    </source>
</reference>
<evidence type="ECO:0000256" key="4">
    <source>
        <dbReference type="ARBA" id="ARBA00022729"/>
    </source>
</evidence>
<accession>A0AAD5K5M8</accession>
<evidence type="ECO:0000259" key="11">
    <source>
        <dbReference type="PROSITE" id="PS50866"/>
    </source>
</evidence>
<dbReference type="InterPro" id="IPR015720">
    <property type="entry name" value="Emp24-like"/>
</dbReference>
<evidence type="ECO:0000256" key="7">
    <source>
        <dbReference type="RuleBase" id="RU003827"/>
    </source>
</evidence>
<evidence type="ECO:0000256" key="8">
    <source>
        <dbReference type="SAM" id="Coils"/>
    </source>
</evidence>
<dbReference type="InterPro" id="IPR009038">
    <property type="entry name" value="GOLD_dom"/>
</dbReference>
<comment type="caution">
    <text evidence="12">The sequence shown here is derived from an EMBL/GenBank/DDBJ whole genome shotgun (WGS) entry which is preliminary data.</text>
</comment>
<evidence type="ECO:0000256" key="9">
    <source>
        <dbReference type="SAM" id="Phobius"/>
    </source>
</evidence>
<gene>
    <name evidence="12" type="ORF">BDA99DRAFT_516593</name>
</gene>
<comment type="similarity">
    <text evidence="2 7">Belongs to the EMP24/GP25L family.</text>
</comment>
<evidence type="ECO:0000256" key="2">
    <source>
        <dbReference type="ARBA" id="ARBA00007104"/>
    </source>
</evidence>
<reference evidence="12" key="1">
    <citation type="journal article" date="2022" name="IScience">
        <title>Evolution of zygomycete secretomes and the origins of terrestrial fungal ecologies.</title>
        <authorList>
            <person name="Chang Y."/>
            <person name="Wang Y."/>
            <person name="Mondo S."/>
            <person name="Ahrendt S."/>
            <person name="Andreopoulos W."/>
            <person name="Barry K."/>
            <person name="Beard J."/>
            <person name="Benny G.L."/>
            <person name="Blankenship S."/>
            <person name="Bonito G."/>
            <person name="Cuomo C."/>
            <person name="Desiro A."/>
            <person name="Gervers K.A."/>
            <person name="Hundley H."/>
            <person name="Kuo A."/>
            <person name="LaButti K."/>
            <person name="Lang B.F."/>
            <person name="Lipzen A."/>
            <person name="O'Donnell K."/>
            <person name="Pangilinan J."/>
            <person name="Reynolds N."/>
            <person name="Sandor L."/>
            <person name="Smith M.E."/>
            <person name="Tsang A."/>
            <person name="Grigoriev I.V."/>
            <person name="Stajich J.E."/>
            <person name="Spatafora J.W."/>
        </authorList>
    </citation>
    <scope>NUCLEOTIDE SEQUENCE</scope>
    <source>
        <strain evidence="12">RSA 2281</strain>
    </source>
</reference>
<evidence type="ECO:0000256" key="10">
    <source>
        <dbReference type="SAM" id="SignalP"/>
    </source>
</evidence>
<feature type="domain" description="GOLD" evidence="11">
    <location>
        <begin position="37"/>
        <end position="133"/>
    </location>
</feature>
<dbReference type="EMBL" id="JAIXMP010000021">
    <property type="protein sequence ID" value="KAI9256503.1"/>
    <property type="molecule type" value="Genomic_DNA"/>
</dbReference>
<dbReference type="Proteomes" id="UP001209540">
    <property type="component" value="Unassembled WGS sequence"/>
</dbReference>
<dbReference type="SMART" id="SM01190">
    <property type="entry name" value="EMP24_GP25L"/>
    <property type="match status" value="1"/>
</dbReference>
<dbReference type="PROSITE" id="PS50866">
    <property type="entry name" value="GOLD"/>
    <property type="match status" value="1"/>
</dbReference>
<dbReference type="PANTHER" id="PTHR22811">
    <property type="entry name" value="TRANSMEMBRANE EMP24 DOMAIN-CONTAINING PROTEIN"/>
    <property type="match status" value="1"/>
</dbReference>
<feature type="signal peptide" evidence="10">
    <location>
        <begin position="1"/>
        <end position="27"/>
    </location>
</feature>
<feature type="coiled-coil region" evidence="8">
    <location>
        <begin position="147"/>
        <end position="174"/>
    </location>
</feature>